<keyword evidence="3" id="KW-0963">Cytoplasm</keyword>
<dbReference type="Gene3D" id="1.25.40.10">
    <property type="entry name" value="Tetratricopeptide repeat domain"/>
    <property type="match status" value="1"/>
</dbReference>
<dbReference type="InterPro" id="IPR049039">
    <property type="entry name" value="RMD1-3_a_helical_rpt"/>
</dbReference>
<evidence type="ECO:0000313" key="12">
    <source>
        <dbReference type="Proteomes" id="UP000078541"/>
    </source>
</evidence>
<dbReference type="GO" id="GO:0005739">
    <property type="term" value="C:mitochondrion"/>
    <property type="evidence" value="ECO:0007669"/>
    <property type="project" value="TreeGrafter"/>
</dbReference>
<feature type="region of interest" description="Disordered" evidence="10">
    <location>
        <begin position="277"/>
        <end position="298"/>
    </location>
</feature>
<organism evidence="11 12">
    <name type="scientific">Trachymyrmex septentrionalis</name>
    <dbReference type="NCBI Taxonomy" id="34720"/>
    <lineage>
        <taxon>Eukaryota</taxon>
        <taxon>Metazoa</taxon>
        <taxon>Ecdysozoa</taxon>
        <taxon>Arthropoda</taxon>
        <taxon>Hexapoda</taxon>
        <taxon>Insecta</taxon>
        <taxon>Pterygota</taxon>
        <taxon>Neoptera</taxon>
        <taxon>Endopterygota</taxon>
        <taxon>Hymenoptera</taxon>
        <taxon>Apocrita</taxon>
        <taxon>Aculeata</taxon>
        <taxon>Formicoidea</taxon>
        <taxon>Formicidae</taxon>
        <taxon>Myrmicinae</taxon>
        <taxon>Trachymyrmex</taxon>
    </lineage>
</organism>
<comment type="subcellular location">
    <subcellularLocation>
        <location evidence="1">Cytoplasm</location>
        <location evidence="1">Cytoskeleton</location>
    </subcellularLocation>
</comment>
<dbReference type="GO" id="GO:0005876">
    <property type="term" value="C:spindle microtubule"/>
    <property type="evidence" value="ECO:0007669"/>
    <property type="project" value="TreeGrafter"/>
</dbReference>
<keyword evidence="5 9" id="KW-0802">TPR repeat</keyword>
<dbReference type="InterPro" id="IPR011990">
    <property type="entry name" value="TPR-like_helical_dom_sf"/>
</dbReference>
<proteinExistence type="predicted"/>
<dbReference type="GO" id="GO:0008017">
    <property type="term" value="F:microtubule binding"/>
    <property type="evidence" value="ECO:0007669"/>
    <property type="project" value="TreeGrafter"/>
</dbReference>
<feature type="repeat" description="TPR" evidence="9">
    <location>
        <begin position="246"/>
        <end position="279"/>
    </location>
</feature>
<gene>
    <name evidence="11" type="ORF">ALC56_07366</name>
</gene>
<dbReference type="EMBL" id="KQ981673">
    <property type="protein sequence ID" value="KYN38326.1"/>
    <property type="molecule type" value="Genomic_DNA"/>
</dbReference>
<feature type="compositionally biased region" description="Basic and acidic residues" evidence="10">
    <location>
        <begin position="277"/>
        <end position="289"/>
    </location>
</feature>
<keyword evidence="6" id="KW-0206">Cytoskeleton</keyword>
<evidence type="ECO:0000256" key="5">
    <source>
        <dbReference type="ARBA" id="ARBA00022803"/>
    </source>
</evidence>
<protein>
    <recommendedName>
        <fullName evidence="7">Regulator of microtubule dynamics protein 1</fullName>
    </recommendedName>
    <alternativeName>
        <fullName evidence="8">Protein FAM82B</fullName>
    </alternativeName>
</protein>
<dbReference type="AlphaFoldDB" id="A0A195FD65"/>
<evidence type="ECO:0000313" key="11">
    <source>
        <dbReference type="EMBL" id="KYN38326.1"/>
    </source>
</evidence>
<dbReference type="STRING" id="34720.A0A195FD65"/>
<name>A0A195FD65_9HYME</name>
<evidence type="ECO:0000256" key="4">
    <source>
        <dbReference type="ARBA" id="ARBA00022737"/>
    </source>
</evidence>
<evidence type="ECO:0000256" key="7">
    <source>
        <dbReference type="ARBA" id="ARBA00039966"/>
    </source>
</evidence>
<evidence type="ECO:0000256" key="8">
    <source>
        <dbReference type="ARBA" id="ARBA00041958"/>
    </source>
</evidence>
<reference evidence="11 12" key="1">
    <citation type="submission" date="2016-03" db="EMBL/GenBank/DDBJ databases">
        <title>Trachymyrmex septentrionalis WGS genome.</title>
        <authorList>
            <person name="Nygaard S."/>
            <person name="Hu H."/>
            <person name="Boomsma J."/>
            <person name="Zhang G."/>
        </authorList>
    </citation>
    <scope>NUCLEOTIDE SEQUENCE [LARGE SCALE GENOMIC DNA]</scope>
    <source>
        <strain evidence="11">Tsep2-gDNA-1</strain>
        <tissue evidence="11">Whole body</tissue>
    </source>
</reference>
<keyword evidence="4" id="KW-0677">Repeat</keyword>
<dbReference type="PANTHER" id="PTHR16056">
    <property type="entry name" value="REGULATOR OF MICROTUBULE DYNAMICS PROTEIN"/>
    <property type="match status" value="1"/>
</dbReference>
<evidence type="ECO:0000256" key="1">
    <source>
        <dbReference type="ARBA" id="ARBA00004245"/>
    </source>
</evidence>
<dbReference type="GO" id="GO:0097431">
    <property type="term" value="C:mitotic spindle pole"/>
    <property type="evidence" value="ECO:0007669"/>
    <property type="project" value="TreeGrafter"/>
</dbReference>
<dbReference type="PROSITE" id="PS50005">
    <property type="entry name" value="TPR"/>
    <property type="match status" value="1"/>
</dbReference>
<keyword evidence="12" id="KW-1185">Reference proteome</keyword>
<evidence type="ECO:0000256" key="3">
    <source>
        <dbReference type="ARBA" id="ARBA00022490"/>
    </source>
</evidence>
<dbReference type="SUPFAM" id="SSF48452">
    <property type="entry name" value="TPR-like"/>
    <property type="match status" value="1"/>
</dbReference>
<dbReference type="InterPro" id="IPR019734">
    <property type="entry name" value="TPR_rpt"/>
</dbReference>
<dbReference type="Pfam" id="PF21033">
    <property type="entry name" value="RMD1-3"/>
    <property type="match status" value="1"/>
</dbReference>
<evidence type="ECO:0000256" key="2">
    <source>
        <dbReference type="ARBA" id="ARBA00011375"/>
    </source>
</evidence>
<dbReference type="PANTHER" id="PTHR16056:SF16">
    <property type="entry name" value="REGULATOR OF MICROTUBULE DYNAMICS PROTEIN 1"/>
    <property type="match status" value="1"/>
</dbReference>
<dbReference type="Proteomes" id="UP000078541">
    <property type="component" value="Unassembled WGS sequence"/>
</dbReference>
<evidence type="ECO:0000256" key="6">
    <source>
        <dbReference type="ARBA" id="ARBA00023212"/>
    </source>
</evidence>
<comment type="subunit">
    <text evidence="2">Interacts with microtubules.</text>
</comment>
<evidence type="ECO:0000256" key="10">
    <source>
        <dbReference type="SAM" id="MobiDB-lite"/>
    </source>
</evidence>
<accession>A0A195FD65</accession>
<sequence length="298" mass="35028">MLLQRLYRITNCNRILRRAVLYKNVHPVHYFFQWENNMQIIRKLTIMSPFTVMGIWGFVKSNSDDKTQNAAKELLAKADTLFDQGNYRNIYNLLSNYKDSKDVEILWRLSRAIYKMSEMASDVEAQKLIYEGYDLLRKALAIQENHYALHKWISIFLNKKSILEGTKAHIKESYNIKKHMLRALELNPSDATLLYMVGSWCYEVSNLTWYQRKIASVVFGEPPTSTFEETLMYFEAAEKTDPNFYSHNLLMLGKTYLKLNRKEEAIKYLKKTAEFPAKNDEDQQAKQEAQKILNSVSK</sequence>
<evidence type="ECO:0000256" key="9">
    <source>
        <dbReference type="PROSITE-ProRule" id="PRU00339"/>
    </source>
</evidence>